<keyword evidence="5" id="KW-0175">Coiled coil</keyword>
<dbReference type="Gene3D" id="1.20.58.1520">
    <property type="match status" value="1"/>
</dbReference>
<evidence type="ECO:0000256" key="3">
    <source>
        <dbReference type="ARBA" id="ARBA00022701"/>
    </source>
</evidence>
<dbReference type="Proteomes" id="UP001291926">
    <property type="component" value="Unassembled WGS sequence"/>
</dbReference>
<evidence type="ECO:0000256" key="1">
    <source>
        <dbReference type="ARBA" id="ARBA00004245"/>
    </source>
</evidence>
<keyword evidence="4" id="KW-0963">Cytoplasm</keyword>
<evidence type="ECO:0000313" key="7">
    <source>
        <dbReference type="EMBL" id="KAK4483418.1"/>
    </source>
</evidence>
<feature type="region of interest" description="Disordered" evidence="6">
    <location>
        <begin position="683"/>
        <end position="711"/>
    </location>
</feature>
<evidence type="ECO:0000256" key="4">
    <source>
        <dbReference type="ARBA" id="ARBA00023212"/>
    </source>
</evidence>
<dbReference type="EMBL" id="JAYDYQ010002534">
    <property type="protein sequence ID" value="KAK4483418.1"/>
    <property type="molecule type" value="Genomic_DNA"/>
</dbReference>
<proteinExistence type="inferred from homology"/>
<accession>A0ABR0D3R6</accession>
<dbReference type="InterPro" id="IPR007145">
    <property type="entry name" value="MAP65_Ase1_PRC1"/>
</dbReference>
<keyword evidence="4" id="KW-0206">Cytoskeleton</keyword>
<evidence type="ECO:0000256" key="2">
    <source>
        <dbReference type="ARBA" id="ARBA00006187"/>
    </source>
</evidence>
<feature type="coiled-coil region" evidence="5">
    <location>
        <begin position="56"/>
        <end position="83"/>
    </location>
</feature>
<keyword evidence="3" id="KW-0493">Microtubule</keyword>
<comment type="caution">
    <text evidence="7">The sequence shown here is derived from an EMBL/GenBank/DDBJ whole genome shotgun (WGS) entry which is preliminary data.</text>
</comment>
<gene>
    <name evidence="7" type="ORF">RD792_010605</name>
</gene>
<evidence type="ECO:0000256" key="5">
    <source>
        <dbReference type="SAM" id="Coils"/>
    </source>
</evidence>
<feature type="compositionally biased region" description="Low complexity" evidence="6">
    <location>
        <begin position="551"/>
        <end position="563"/>
    </location>
</feature>
<protein>
    <submittedName>
        <fullName evidence="7">Uncharacterized protein</fullName>
    </submittedName>
</protein>
<evidence type="ECO:0000313" key="8">
    <source>
        <dbReference type="Proteomes" id="UP001291926"/>
    </source>
</evidence>
<name>A0ABR0D3R6_9LAMI</name>
<feature type="compositionally biased region" description="Polar residues" evidence="6">
    <location>
        <begin position="683"/>
        <end position="703"/>
    </location>
</feature>
<feature type="region of interest" description="Disordered" evidence="6">
    <location>
        <begin position="548"/>
        <end position="627"/>
    </location>
</feature>
<dbReference type="PANTHER" id="PTHR19321">
    <property type="entry name" value="PROTEIN REGULATOR OF CYTOKINESIS 1 PRC1-RELATED"/>
    <property type="match status" value="1"/>
</dbReference>
<keyword evidence="8" id="KW-1185">Reference proteome</keyword>
<dbReference type="PANTHER" id="PTHR19321:SF7">
    <property type="entry name" value="65-KDA MICROTUBULE-ASSOCIATED PROTEIN 3"/>
    <property type="match status" value="1"/>
</dbReference>
<comment type="similarity">
    <text evidence="2">Belongs to the MAP65/ASE1 family.</text>
</comment>
<reference evidence="7 8" key="1">
    <citation type="journal article" date="2023" name="bioRxiv">
        <title>Genome report: Whole genome sequence and annotation of Penstemon davidsonii.</title>
        <authorList>
            <person name="Ostevik K.L."/>
            <person name="Alabady M."/>
            <person name="Zhang M."/>
            <person name="Rausher M.D."/>
        </authorList>
    </citation>
    <scope>NUCLEOTIDE SEQUENCE [LARGE SCALE GENOMIC DNA]</scope>
    <source>
        <strain evidence="7">DNT005</strain>
        <tissue evidence="7">Whole leaf</tissue>
    </source>
</reference>
<sequence length="766" mass="87199">MLLGLACFIRHHFDQPLQMKTTCGSLLSELQKIWDEVGEDDNERDKMLFQLEQECLDAYRRKVDHANRSRAQLRQQVADSEAQLADICAALGDRPALIKKVKTEHWKNINETKNLLCYHLELFVLCVYSLYESRTMLLFCLKQTHGNLKRELESIKPQLEDMKNKRNERMNQFSEVLKQINSISKELSLCKEGNVKTILAIDESDLSLKKLDDLQNQLLLLQKEKSERLKKVFNQLSALKSLCMVLGLDYKLTIHDIHPTLDDSCDTKSISADTIERLSATIVRQCIIIFLSLFIFQLQDLAMTMVELWNLMDTPVEEQQMFQNVLHTIAASESEITEPNTLSLDFINNAETEVMRLQQMKSSKMKEVLWKKSKVLEEICRGAHMVVEGQFAADHYVEAIESGAISSSVLLDQLEDQILKVEEEAFSRKEILEKVQKWLAACEEECWLEEYNRDDNRYNAGRGTHLMLKRAEKARLLVNKIPAMTEALKSKVQAWEKERGVEFQYDGVGLLSSMVEEYCDLKNVKEQERQRQKDQKKLHGQLMAEQEAIYGSKPSPSKSGNKNFRPSIGGMANKRFSVGGGMLQNTFSEKGSLSSRSLTKNNTIKQQNSRSHHNTGPMAHSSGKKNTSVCHIKQHASNALNSQQTESLPIRKPLSPISSTSFNITSCNFQDQNSRSGEFQNTYNIHKTPVSTPTKNVSATNENRTPKMMPVPMPATPPTASTAMQTAMTPYTPVRVRGTDKVEYSYEERRAGFILPNSQSKPLSLV</sequence>
<dbReference type="Pfam" id="PF03999">
    <property type="entry name" value="MAP65_ASE1"/>
    <property type="match status" value="2"/>
</dbReference>
<evidence type="ECO:0000256" key="6">
    <source>
        <dbReference type="SAM" id="MobiDB-lite"/>
    </source>
</evidence>
<comment type="subcellular location">
    <subcellularLocation>
        <location evidence="1">Cytoplasm</location>
        <location evidence="1">Cytoskeleton</location>
    </subcellularLocation>
</comment>
<organism evidence="7 8">
    <name type="scientific">Penstemon davidsonii</name>
    <dbReference type="NCBI Taxonomy" id="160366"/>
    <lineage>
        <taxon>Eukaryota</taxon>
        <taxon>Viridiplantae</taxon>
        <taxon>Streptophyta</taxon>
        <taxon>Embryophyta</taxon>
        <taxon>Tracheophyta</taxon>
        <taxon>Spermatophyta</taxon>
        <taxon>Magnoliopsida</taxon>
        <taxon>eudicotyledons</taxon>
        <taxon>Gunneridae</taxon>
        <taxon>Pentapetalae</taxon>
        <taxon>asterids</taxon>
        <taxon>lamiids</taxon>
        <taxon>Lamiales</taxon>
        <taxon>Plantaginaceae</taxon>
        <taxon>Cheloneae</taxon>
        <taxon>Penstemon</taxon>
    </lineage>
</organism>
<feature type="compositionally biased region" description="Polar residues" evidence="6">
    <location>
        <begin position="583"/>
        <end position="609"/>
    </location>
</feature>